<accession>X1G1A3</accession>
<dbReference type="InterPro" id="IPR029026">
    <property type="entry name" value="tRNA_m1G_MTases_N"/>
</dbReference>
<dbReference type="Gene3D" id="3.40.1280.10">
    <property type="match status" value="1"/>
</dbReference>
<dbReference type="SUPFAM" id="SSF75217">
    <property type="entry name" value="alpha/beta knot"/>
    <property type="match status" value="1"/>
</dbReference>
<dbReference type="EMBL" id="BARU01006678">
    <property type="protein sequence ID" value="GAH35374.1"/>
    <property type="molecule type" value="Genomic_DNA"/>
</dbReference>
<proteinExistence type="predicted"/>
<gene>
    <name evidence="1" type="ORF">S03H2_13154</name>
</gene>
<comment type="caution">
    <text evidence="1">The sequence shown here is derived from an EMBL/GenBank/DDBJ whole genome shotgun (WGS) entry which is preliminary data.</text>
</comment>
<reference evidence="1" key="1">
    <citation type="journal article" date="2014" name="Front. Microbiol.">
        <title>High frequency of phylogenetically diverse reductive dehalogenase-homologous genes in deep subseafloor sedimentary metagenomes.</title>
        <authorList>
            <person name="Kawai M."/>
            <person name="Futagami T."/>
            <person name="Toyoda A."/>
            <person name="Takaki Y."/>
            <person name="Nishi S."/>
            <person name="Hori S."/>
            <person name="Arai W."/>
            <person name="Tsubouchi T."/>
            <person name="Morono Y."/>
            <person name="Uchiyama I."/>
            <person name="Ito T."/>
            <person name="Fujiyama A."/>
            <person name="Inagaki F."/>
            <person name="Takami H."/>
        </authorList>
    </citation>
    <scope>NUCLEOTIDE SEQUENCE</scope>
    <source>
        <strain evidence="1">Expedition CK06-06</strain>
    </source>
</reference>
<dbReference type="AlphaFoldDB" id="X1G1A3"/>
<evidence type="ECO:0000313" key="1">
    <source>
        <dbReference type="EMBL" id="GAH35374.1"/>
    </source>
</evidence>
<sequence length="189" mass="21735">MPSHFFVFNAPPFSLTKETLYSTEDSIKVEGMFIKAISDAFFLSNEFRKSLDLYYCTTYKSKPYTVTFNGANLRYLGPSFFSAAHLLLRAINHIIDPTSKSGKLTPGLNIFEGSYEWILEKHIKDNCLKLIRTEMVSDNHQRKICKSNLFLFGFDNINLPETYGKVSLGPMDIDEQVILTNYNLEMKEK</sequence>
<name>X1G1A3_9ZZZZ</name>
<organism evidence="1">
    <name type="scientific">marine sediment metagenome</name>
    <dbReference type="NCBI Taxonomy" id="412755"/>
    <lineage>
        <taxon>unclassified sequences</taxon>
        <taxon>metagenomes</taxon>
        <taxon>ecological metagenomes</taxon>
    </lineage>
</organism>
<dbReference type="InterPro" id="IPR029028">
    <property type="entry name" value="Alpha/beta_knot_MTases"/>
</dbReference>
<protein>
    <submittedName>
        <fullName evidence="1">Uncharacterized protein</fullName>
    </submittedName>
</protein>